<dbReference type="InParanoid" id="A0A409XGI4"/>
<sequence>MFIPRVILNTFLLAIIASSALAQLEEVDTLVSRQQSNDTASTVAFIVADCAQERSDYNTLKQCVQSEVSAIGV</sequence>
<dbReference type="EMBL" id="NHYD01001799">
    <property type="protein sequence ID" value="PPQ89859.1"/>
    <property type="molecule type" value="Genomic_DNA"/>
</dbReference>
<protein>
    <recommendedName>
        <fullName evidence="4">UrcA family protein</fullName>
    </recommendedName>
</protein>
<reference evidence="2 3" key="1">
    <citation type="journal article" date="2018" name="Evol. Lett.">
        <title>Horizontal gene cluster transfer increased hallucinogenic mushroom diversity.</title>
        <authorList>
            <person name="Reynolds H.T."/>
            <person name="Vijayakumar V."/>
            <person name="Gluck-Thaler E."/>
            <person name="Korotkin H.B."/>
            <person name="Matheny P.B."/>
            <person name="Slot J.C."/>
        </authorList>
    </citation>
    <scope>NUCLEOTIDE SEQUENCE [LARGE SCALE GENOMIC DNA]</scope>
    <source>
        <strain evidence="2 3">2631</strain>
    </source>
</reference>
<feature type="signal peptide" evidence="1">
    <location>
        <begin position="1"/>
        <end position="22"/>
    </location>
</feature>
<feature type="chain" id="PRO_5019190305" description="UrcA family protein" evidence="1">
    <location>
        <begin position="23"/>
        <end position="73"/>
    </location>
</feature>
<evidence type="ECO:0000313" key="2">
    <source>
        <dbReference type="EMBL" id="PPQ89859.1"/>
    </source>
</evidence>
<evidence type="ECO:0008006" key="4">
    <source>
        <dbReference type="Google" id="ProtNLM"/>
    </source>
</evidence>
<evidence type="ECO:0000313" key="3">
    <source>
        <dbReference type="Proteomes" id="UP000283269"/>
    </source>
</evidence>
<proteinExistence type="predicted"/>
<dbReference type="Proteomes" id="UP000283269">
    <property type="component" value="Unassembled WGS sequence"/>
</dbReference>
<organism evidence="2 3">
    <name type="scientific">Psilocybe cyanescens</name>
    <dbReference type="NCBI Taxonomy" id="93625"/>
    <lineage>
        <taxon>Eukaryota</taxon>
        <taxon>Fungi</taxon>
        <taxon>Dikarya</taxon>
        <taxon>Basidiomycota</taxon>
        <taxon>Agaricomycotina</taxon>
        <taxon>Agaricomycetes</taxon>
        <taxon>Agaricomycetidae</taxon>
        <taxon>Agaricales</taxon>
        <taxon>Agaricineae</taxon>
        <taxon>Strophariaceae</taxon>
        <taxon>Psilocybe</taxon>
    </lineage>
</organism>
<evidence type="ECO:0000256" key="1">
    <source>
        <dbReference type="SAM" id="SignalP"/>
    </source>
</evidence>
<keyword evidence="3" id="KW-1185">Reference proteome</keyword>
<keyword evidence="1" id="KW-0732">Signal</keyword>
<accession>A0A409XGI4</accession>
<name>A0A409XGI4_PSICY</name>
<dbReference type="AlphaFoldDB" id="A0A409XGI4"/>
<gene>
    <name evidence="2" type="ORF">CVT25_004738</name>
</gene>
<comment type="caution">
    <text evidence="2">The sequence shown here is derived from an EMBL/GenBank/DDBJ whole genome shotgun (WGS) entry which is preliminary data.</text>
</comment>